<name>A0AA88DW23_FICCA</name>
<dbReference type="AlphaFoldDB" id="A0AA88DW23"/>
<protein>
    <submittedName>
        <fullName evidence="1">Uncharacterized protein</fullName>
    </submittedName>
</protein>
<gene>
    <name evidence="1" type="ORF">TIFTF001_031970</name>
</gene>
<dbReference type="PANTHER" id="PTHR36037">
    <property type="entry name" value="RNA-DIRECTED DNA POLYMERASE (REVERSE TRANSCRIPTASE)-RELATED FAMILY PROTEIN"/>
    <property type="match status" value="1"/>
</dbReference>
<evidence type="ECO:0000313" key="1">
    <source>
        <dbReference type="EMBL" id="GMN62889.1"/>
    </source>
</evidence>
<accession>A0AA88DW23</accession>
<dbReference type="EMBL" id="BTGU01000137">
    <property type="protein sequence ID" value="GMN62889.1"/>
    <property type="molecule type" value="Genomic_DNA"/>
</dbReference>
<keyword evidence="2" id="KW-1185">Reference proteome</keyword>
<evidence type="ECO:0000313" key="2">
    <source>
        <dbReference type="Proteomes" id="UP001187192"/>
    </source>
</evidence>
<sequence>MSQEIEVLTRTYAEDSKQLGIELESLKCSMDLKLCHLARRVDAVIKVSQGWPISDSPLKLISLKSSDHYTKGIPSTSLSKVKERLNSMAMHLCQNISGFVDAIENILVEQMQLELDSDGTQKTYQ</sequence>
<comment type="caution">
    <text evidence="1">The sequence shown here is derived from an EMBL/GenBank/DDBJ whole genome shotgun (WGS) entry which is preliminary data.</text>
</comment>
<dbReference type="Proteomes" id="UP001187192">
    <property type="component" value="Unassembled WGS sequence"/>
</dbReference>
<dbReference type="PANTHER" id="PTHR36037:SF1">
    <property type="entry name" value="RNA-DIRECTED DNA POLYMERASE (REVERSE TRANSCRIPTASE)-RELATED FAMILY PROTEIN"/>
    <property type="match status" value="1"/>
</dbReference>
<reference evidence="1" key="1">
    <citation type="submission" date="2023-07" db="EMBL/GenBank/DDBJ databases">
        <title>draft genome sequence of fig (Ficus carica).</title>
        <authorList>
            <person name="Takahashi T."/>
            <person name="Nishimura K."/>
        </authorList>
    </citation>
    <scope>NUCLEOTIDE SEQUENCE</scope>
</reference>
<proteinExistence type="predicted"/>
<organism evidence="1 2">
    <name type="scientific">Ficus carica</name>
    <name type="common">Common fig</name>
    <dbReference type="NCBI Taxonomy" id="3494"/>
    <lineage>
        <taxon>Eukaryota</taxon>
        <taxon>Viridiplantae</taxon>
        <taxon>Streptophyta</taxon>
        <taxon>Embryophyta</taxon>
        <taxon>Tracheophyta</taxon>
        <taxon>Spermatophyta</taxon>
        <taxon>Magnoliopsida</taxon>
        <taxon>eudicotyledons</taxon>
        <taxon>Gunneridae</taxon>
        <taxon>Pentapetalae</taxon>
        <taxon>rosids</taxon>
        <taxon>fabids</taxon>
        <taxon>Rosales</taxon>
        <taxon>Moraceae</taxon>
        <taxon>Ficeae</taxon>
        <taxon>Ficus</taxon>
    </lineage>
</organism>